<feature type="region of interest" description="Disordered" evidence="1">
    <location>
        <begin position="20"/>
        <end position="39"/>
    </location>
</feature>
<keyword evidence="4" id="KW-1185">Reference proteome</keyword>
<evidence type="ECO:0000313" key="4">
    <source>
        <dbReference type="Proteomes" id="UP000053424"/>
    </source>
</evidence>
<protein>
    <submittedName>
        <fullName evidence="2">Uncharacterized protein</fullName>
    </submittedName>
</protein>
<dbReference type="AlphaFoldDB" id="A0A0C2Y0R6"/>
<reference evidence="4" key="2">
    <citation type="submission" date="2015-01" db="EMBL/GenBank/DDBJ databases">
        <title>Evolutionary Origins and Diversification of the Mycorrhizal Mutualists.</title>
        <authorList>
            <consortium name="DOE Joint Genome Institute"/>
            <consortium name="Mycorrhizal Genomics Consortium"/>
            <person name="Kohler A."/>
            <person name="Kuo A."/>
            <person name="Nagy L.G."/>
            <person name="Floudas D."/>
            <person name="Copeland A."/>
            <person name="Barry K.W."/>
            <person name="Cichocki N."/>
            <person name="Veneault-Fourrey C."/>
            <person name="LaButti K."/>
            <person name="Lindquist E.A."/>
            <person name="Lipzen A."/>
            <person name="Lundell T."/>
            <person name="Morin E."/>
            <person name="Murat C."/>
            <person name="Riley R."/>
            <person name="Ohm R."/>
            <person name="Sun H."/>
            <person name="Tunlid A."/>
            <person name="Henrissat B."/>
            <person name="Grigoriev I.V."/>
            <person name="Hibbett D.S."/>
            <person name="Martin F."/>
        </authorList>
    </citation>
    <scope>NUCLEOTIDE SEQUENCE [LARGE SCALE GENOMIC DNA]</scope>
    <source>
        <strain evidence="4">h7</strain>
    </source>
</reference>
<evidence type="ECO:0000256" key="1">
    <source>
        <dbReference type="SAM" id="MobiDB-lite"/>
    </source>
</evidence>
<accession>A0A0C2Y0R6</accession>
<dbReference type="EMBL" id="KN831789">
    <property type="protein sequence ID" value="KIM38650.1"/>
    <property type="molecule type" value="Genomic_DNA"/>
</dbReference>
<dbReference type="Proteomes" id="UP000053424">
    <property type="component" value="Unassembled WGS sequence"/>
</dbReference>
<gene>
    <name evidence="3" type="ORF">M413DRAFT_75729</name>
    <name evidence="2" type="ORF">M413DRAFT_80172</name>
</gene>
<reference evidence="2" key="3">
    <citation type="submission" date="2015-02" db="EMBL/GenBank/DDBJ databases">
        <title>Evolutionary Origins and Diversification of the Mycorrhizal Mutualists.</title>
        <authorList>
            <consortium name="DOE Joint Genome Institute"/>
            <consortium name="Mycorrhizal Genomics Consortium"/>
            <person name="Kohler A."/>
            <person name="Kuo A."/>
            <person name="Nagy L.G."/>
            <person name="Floudas D."/>
            <person name="Copeland A."/>
            <person name="Barry K.W."/>
            <person name="Cichocki N."/>
            <person name="Veneault-Fourrey C."/>
            <person name="LaButti K."/>
            <person name="Lindquist E.A."/>
            <person name="Lipzen A."/>
            <person name="Lundell T."/>
            <person name="Morin E."/>
            <person name="Murat C."/>
            <person name="Riley R."/>
            <person name="Ohm R."/>
            <person name="Sun H."/>
            <person name="Tunlid A."/>
            <person name="Henrissat B."/>
            <person name="Grigoriev I.V."/>
            <person name="Hibbett D.S."/>
            <person name="Martin F."/>
        </authorList>
    </citation>
    <scope>NUCLEOTIDE SEQUENCE</scope>
    <source>
        <strain evidence="4">h7</strain>
        <strain evidence="2">H7</strain>
    </source>
</reference>
<dbReference type="HOGENOM" id="CLU_1754058_0_0_1"/>
<sequence>AWIAACDKLGIDITAKGAQNTVRNHRKQHNQASSAADPEDLRKRFTPEAFVDAIVDFIVSDDQSINVIESPKLRAIFLMLREDLKDSDIPHRTTIRKRIMEVWDEHLDTLQDQMKAFLQVLDRIGITSKIGWVTMDNASNNDTFMSKLEEELKARNVPFDKVGRRIRSVTRQYLIDY</sequence>
<evidence type="ECO:0000313" key="3">
    <source>
        <dbReference type="EMBL" id="KIM38650.1"/>
    </source>
</evidence>
<evidence type="ECO:0000313" key="2">
    <source>
        <dbReference type="EMBL" id="KIM34692.1"/>
    </source>
</evidence>
<reference evidence="2 4" key="1">
    <citation type="submission" date="2014-04" db="EMBL/GenBank/DDBJ databases">
        <authorList>
            <consortium name="DOE Joint Genome Institute"/>
            <person name="Kuo A."/>
            <person name="Gay G."/>
            <person name="Dore J."/>
            <person name="Kohler A."/>
            <person name="Nagy L.G."/>
            <person name="Floudas D."/>
            <person name="Copeland A."/>
            <person name="Barry K.W."/>
            <person name="Cichocki N."/>
            <person name="Veneault-Fourrey C."/>
            <person name="LaButti K."/>
            <person name="Lindquist E.A."/>
            <person name="Lipzen A."/>
            <person name="Lundell T."/>
            <person name="Morin E."/>
            <person name="Murat C."/>
            <person name="Sun H."/>
            <person name="Tunlid A."/>
            <person name="Henrissat B."/>
            <person name="Grigoriev I.V."/>
            <person name="Hibbett D.S."/>
            <person name="Martin F."/>
            <person name="Nordberg H.P."/>
            <person name="Cantor M.N."/>
            <person name="Hua S.X."/>
        </authorList>
    </citation>
    <scope>NUCLEOTIDE SEQUENCE [LARGE SCALE GENOMIC DNA]</scope>
    <source>
        <strain evidence="2">H7</strain>
        <strain evidence="4">h7</strain>
    </source>
</reference>
<name>A0A0C2Y0R6_HEBCY</name>
<dbReference type="OrthoDB" id="3250324at2759"/>
<dbReference type="STRING" id="686832.A0A0C2Y0R6"/>
<feature type="non-terminal residue" evidence="2">
    <location>
        <position position="1"/>
    </location>
</feature>
<dbReference type="EMBL" id="KN831875">
    <property type="protein sequence ID" value="KIM34692.1"/>
    <property type="molecule type" value="Genomic_DNA"/>
</dbReference>
<proteinExistence type="predicted"/>
<organism evidence="2 4">
    <name type="scientific">Hebeloma cylindrosporum</name>
    <dbReference type="NCBI Taxonomy" id="76867"/>
    <lineage>
        <taxon>Eukaryota</taxon>
        <taxon>Fungi</taxon>
        <taxon>Dikarya</taxon>
        <taxon>Basidiomycota</taxon>
        <taxon>Agaricomycotina</taxon>
        <taxon>Agaricomycetes</taxon>
        <taxon>Agaricomycetidae</taxon>
        <taxon>Agaricales</taxon>
        <taxon>Agaricineae</taxon>
        <taxon>Hymenogastraceae</taxon>
        <taxon>Hebeloma</taxon>
    </lineage>
</organism>